<sequence length="164" mass="19523">MRELVMKYKAEKVCHEEMVKMPLVDLKVLEVYIKSKEEHESHLKMKLELLKKEKFHVKPNKAKLLAVRYLVKVSWNSKCNFELTWVWEDYLKDRLVKPLVLTYESVVMYGLCVYMRYVDCVRVGNQSIERDRLIGIGLVMDLVKFLSFTFDGKEITFVVLVFLH</sequence>
<evidence type="ECO:0000313" key="2">
    <source>
        <dbReference type="Proteomes" id="UP001151760"/>
    </source>
</evidence>
<protein>
    <submittedName>
        <fullName evidence="1">Uncharacterized protein</fullName>
    </submittedName>
</protein>
<accession>A0ABQ4ZXY1</accession>
<gene>
    <name evidence="1" type="ORF">Tco_0801845</name>
</gene>
<proteinExistence type="predicted"/>
<name>A0ABQ4ZXY1_9ASTR</name>
<dbReference type="EMBL" id="BQNB010011765">
    <property type="protein sequence ID" value="GJS94877.1"/>
    <property type="molecule type" value="Genomic_DNA"/>
</dbReference>
<comment type="caution">
    <text evidence="1">The sequence shown here is derived from an EMBL/GenBank/DDBJ whole genome shotgun (WGS) entry which is preliminary data.</text>
</comment>
<evidence type="ECO:0000313" key="1">
    <source>
        <dbReference type="EMBL" id="GJS94877.1"/>
    </source>
</evidence>
<organism evidence="1 2">
    <name type="scientific">Tanacetum coccineum</name>
    <dbReference type="NCBI Taxonomy" id="301880"/>
    <lineage>
        <taxon>Eukaryota</taxon>
        <taxon>Viridiplantae</taxon>
        <taxon>Streptophyta</taxon>
        <taxon>Embryophyta</taxon>
        <taxon>Tracheophyta</taxon>
        <taxon>Spermatophyta</taxon>
        <taxon>Magnoliopsida</taxon>
        <taxon>eudicotyledons</taxon>
        <taxon>Gunneridae</taxon>
        <taxon>Pentapetalae</taxon>
        <taxon>asterids</taxon>
        <taxon>campanulids</taxon>
        <taxon>Asterales</taxon>
        <taxon>Asteraceae</taxon>
        <taxon>Asteroideae</taxon>
        <taxon>Anthemideae</taxon>
        <taxon>Anthemidinae</taxon>
        <taxon>Tanacetum</taxon>
    </lineage>
</organism>
<dbReference type="Proteomes" id="UP001151760">
    <property type="component" value="Unassembled WGS sequence"/>
</dbReference>
<keyword evidence="2" id="KW-1185">Reference proteome</keyword>
<reference evidence="1" key="2">
    <citation type="submission" date="2022-01" db="EMBL/GenBank/DDBJ databases">
        <authorList>
            <person name="Yamashiro T."/>
            <person name="Shiraishi A."/>
            <person name="Satake H."/>
            <person name="Nakayama K."/>
        </authorList>
    </citation>
    <scope>NUCLEOTIDE SEQUENCE</scope>
</reference>
<reference evidence="1" key="1">
    <citation type="journal article" date="2022" name="Int. J. Mol. Sci.">
        <title>Draft Genome of Tanacetum Coccineum: Genomic Comparison of Closely Related Tanacetum-Family Plants.</title>
        <authorList>
            <person name="Yamashiro T."/>
            <person name="Shiraishi A."/>
            <person name="Nakayama K."/>
            <person name="Satake H."/>
        </authorList>
    </citation>
    <scope>NUCLEOTIDE SEQUENCE</scope>
</reference>